<organism evidence="1 2">
    <name type="scientific">Hyphomonas johnsonii MHS-2</name>
    <dbReference type="NCBI Taxonomy" id="1280950"/>
    <lineage>
        <taxon>Bacteria</taxon>
        <taxon>Pseudomonadati</taxon>
        <taxon>Pseudomonadota</taxon>
        <taxon>Alphaproteobacteria</taxon>
        <taxon>Hyphomonadales</taxon>
        <taxon>Hyphomonadaceae</taxon>
        <taxon>Hyphomonas</taxon>
    </lineage>
</organism>
<gene>
    <name evidence="1" type="ORF">HJO_06937</name>
</gene>
<dbReference type="Proteomes" id="UP000025171">
    <property type="component" value="Unassembled WGS sequence"/>
</dbReference>
<dbReference type="AlphaFoldDB" id="A0A059FPT6"/>
<name>A0A059FPT6_9PROT</name>
<proteinExistence type="predicted"/>
<dbReference type="eggNOG" id="ENOG5032QXM">
    <property type="taxonomic scope" value="Bacteria"/>
</dbReference>
<reference evidence="1 2" key="1">
    <citation type="journal article" date="2014" name="Antonie Van Leeuwenhoek">
        <title>Hyphomonas beringensis sp. nov. and Hyphomonas chukchiensis sp. nov., isolated from surface seawater of the Bering Sea and Chukchi Sea.</title>
        <authorList>
            <person name="Li C."/>
            <person name="Lai Q."/>
            <person name="Li G."/>
            <person name="Dong C."/>
            <person name="Wang J."/>
            <person name="Liao Y."/>
            <person name="Shao Z."/>
        </authorList>
    </citation>
    <scope>NUCLEOTIDE SEQUENCE [LARGE SCALE GENOMIC DNA]</scope>
    <source>
        <strain evidence="1 2">MHS-2</strain>
    </source>
</reference>
<dbReference type="EMBL" id="ARYK01000003">
    <property type="protein sequence ID" value="KCZ92669.1"/>
    <property type="molecule type" value="Genomic_DNA"/>
</dbReference>
<sequence>MIPDQSLTRPPQAPQHVELAAPVVETRDRLIKAAKVGSLSRMARIAAESDQFVSNFSGESHRDFWDLLNRTGLDPTRKLRQLFEEPAGVRMVDGERWYVWPDLAALDAADLIPEKLSFRERRRLRELIGEDGIALVRQGRGYPGMRTAIAEDGRWLYFVLGLDGED</sequence>
<protein>
    <submittedName>
        <fullName evidence="1">Putative lipoprotein</fullName>
    </submittedName>
</protein>
<keyword evidence="2" id="KW-1185">Reference proteome</keyword>
<dbReference type="STRING" id="1280950.HJO_06937"/>
<keyword evidence="1" id="KW-0449">Lipoprotein</keyword>
<dbReference type="PATRIC" id="fig|1280950.3.peg.1390"/>
<comment type="caution">
    <text evidence="1">The sequence shown here is derived from an EMBL/GenBank/DDBJ whole genome shotgun (WGS) entry which is preliminary data.</text>
</comment>
<accession>A0A059FPT6</accession>
<evidence type="ECO:0000313" key="2">
    <source>
        <dbReference type="Proteomes" id="UP000025171"/>
    </source>
</evidence>
<evidence type="ECO:0000313" key="1">
    <source>
        <dbReference type="EMBL" id="KCZ92669.1"/>
    </source>
</evidence>